<keyword evidence="1" id="KW-0472">Membrane</keyword>
<evidence type="ECO:0000313" key="4">
    <source>
        <dbReference type="Proteomes" id="UP000288805"/>
    </source>
</evidence>
<dbReference type="InterPro" id="IPR026960">
    <property type="entry name" value="RVT-Znf"/>
</dbReference>
<reference evidence="3 4" key="1">
    <citation type="journal article" date="2018" name="PLoS Genet.">
        <title>Population sequencing reveals clonal diversity and ancestral inbreeding in the grapevine cultivar Chardonnay.</title>
        <authorList>
            <person name="Roach M.J."/>
            <person name="Johnson D.L."/>
            <person name="Bohlmann J."/>
            <person name="van Vuuren H.J."/>
            <person name="Jones S.J."/>
            <person name="Pretorius I.S."/>
            <person name="Schmidt S.A."/>
            <person name="Borneman A.R."/>
        </authorList>
    </citation>
    <scope>NUCLEOTIDE SEQUENCE [LARGE SCALE GENOMIC DNA]</scope>
    <source>
        <strain evidence="4">cv. Chardonnay</strain>
        <tissue evidence="3">Leaf</tissue>
    </source>
</reference>
<dbReference type="AlphaFoldDB" id="A0A438GW34"/>
<gene>
    <name evidence="3" type="ORF">CK203_056621</name>
</gene>
<feature type="transmembrane region" description="Helical" evidence="1">
    <location>
        <begin position="117"/>
        <end position="138"/>
    </location>
</feature>
<evidence type="ECO:0000256" key="1">
    <source>
        <dbReference type="SAM" id="Phobius"/>
    </source>
</evidence>
<organism evidence="3 4">
    <name type="scientific">Vitis vinifera</name>
    <name type="common">Grape</name>
    <dbReference type="NCBI Taxonomy" id="29760"/>
    <lineage>
        <taxon>Eukaryota</taxon>
        <taxon>Viridiplantae</taxon>
        <taxon>Streptophyta</taxon>
        <taxon>Embryophyta</taxon>
        <taxon>Tracheophyta</taxon>
        <taxon>Spermatophyta</taxon>
        <taxon>Magnoliopsida</taxon>
        <taxon>eudicotyledons</taxon>
        <taxon>Gunneridae</taxon>
        <taxon>Pentapetalae</taxon>
        <taxon>rosids</taxon>
        <taxon>Vitales</taxon>
        <taxon>Vitaceae</taxon>
        <taxon>Viteae</taxon>
        <taxon>Vitis</taxon>
    </lineage>
</organism>
<sequence>MIGSWITFLFQLQGHSVNRKQDDRLVWKGDGKGRFSVKALYSLLELDSATPFLVGVIWNSWVPSKVSFFALESYWGKVLTLDQFQRRGWSLVNRCTLCKEESESIDYILLHCAKARILWLLVLSLFGIPWVIFASVYIPGNFLSLIDCVDWLGPS</sequence>
<dbReference type="Pfam" id="PF13966">
    <property type="entry name" value="zf-RVT"/>
    <property type="match status" value="1"/>
</dbReference>
<keyword evidence="1" id="KW-0812">Transmembrane</keyword>
<feature type="domain" description="Reverse transcriptase zinc-binding" evidence="2">
    <location>
        <begin position="35"/>
        <end position="119"/>
    </location>
</feature>
<protein>
    <recommendedName>
        <fullName evidence="2">Reverse transcriptase zinc-binding domain-containing protein</fullName>
    </recommendedName>
</protein>
<evidence type="ECO:0000259" key="2">
    <source>
        <dbReference type="Pfam" id="PF13966"/>
    </source>
</evidence>
<name>A0A438GW34_VITVI</name>
<dbReference type="EMBL" id="QGNW01000330">
    <property type="protein sequence ID" value="RVW76420.1"/>
    <property type="molecule type" value="Genomic_DNA"/>
</dbReference>
<keyword evidence="1" id="KW-1133">Transmembrane helix</keyword>
<comment type="caution">
    <text evidence="3">The sequence shown here is derived from an EMBL/GenBank/DDBJ whole genome shotgun (WGS) entry which is preliminary data.</text>
</comment>
<dbReference type="Proteomes" id="UP000288805">
    <property type="component" value="Unassembled WGS sequence"/>
</dbReference>
<accession>A0A438GW34</accession>
<evidence type="ECO:0000313" key="3">
    <source>
        <dbReference type="EMBL" id="RVW76420.1"/>
    </source>
</evidence>
<proteinExistence type="predicted"/>